<feature type="compositionally biased region" description="Pro residues" evidence="6">
    <location>
        <begin position="29"/>
        <end position="39"/>
    </location>
</feature>
<evidence type="ECO:0000313" key="13">
    <source>
        <dbReference type="Proteomes" id="UP000276864"/>
    </source>
</evidence>
<dbReference type="Proteomes" id="UP000282582">
    <property type="component" value="Unassembled WGS sequence"/>
</dbReference>
<evidence type="ECO:0000256" key="7">
    <source>
        <dbReference type="SAM" id="Phobius"/>
    </source>
</evidence>
<evidence type="ECO:0000256" key="3">
    <source>
        <dbReference type="ARBA" id="ARBA00022692"/>
    </source>
</evidence>
<dbReference type="Proteomes" id="UP000276864">
    <property type="component" value="Unassembled WGS sequence"/>
</dbReference>
<dbReference type="EMBL" id="QWIL01000970">
    <property type="protein sequence ID" value="RMY09894.1"/>
    <property type="molecule type" value="Genomic_DNA"/>
</dbReference>
<dbReference type="Proteomes" id="UP000271337">
    <property type="component" value="Unassembled WGS sequence"/>
</dbReference>
<evidence type="ECO:0000256" key="4">
    <source>
        <dbReference type="ARBA" id="ARBA00022989"/>
    </source>
</evidence>
<dbReference type="Pfam" id="PF04117">
    <property type="entry name" value="Mpv17_PMP22"/>
    <property type="match status" value="1"/>
</dbReference>
<dbReference type="Proteomes" id="UP000281245">
    <property type="component" value="Unassembled WGS sequence"/>
</dbReference>
<comment type="subcellular location">
    <subcellularLocation>
        <location evidence="1">Membrane</location>
        <topology evidence="1">Multi-pass membrane protein</topology>
    </subcellularLocation>
</comment>
<feature type="region of interest" description="Disordered" evidence="6">
    <location>
        <begin position="925"/>
        <end position="952"/>
    </location>
</feature>
<feature type="compositionally biased region" description="Low complexity" evidence="6">
    <location>
        <begin position="892"/>
        <end position="905"/>
    </location>
</feature>
<evidence type="ECO:0000313" key="14">
    <source>
        <dbReference type="Proteomes" id="UP000281245"/>
    </source>
</evidence>
<evidence type="ECO:0000313" key="11">
    <source>
        <dbReference type="EMBL" id="RMY29071.1"/>
    </source>
</evidence>
<dbReference type="InterPro" id="IPR007248">
    <property type="entry name" value="Mpv17_PMP22"/>
</dbReference>
<reference evidence="12 13" key="1">
    <citation type="journal article" date="2018" name="BMC Genomics">
        <title>Genomic evidence for intraspecific hybridization in a clonal and extremely halotolerant yeast.</title>
        <authorList>
            <person name="Gostincar C."/>
            <person name="Stajich J.E."/>
            <person name="Zupancic J."/>
            <person name="Zalar P."/>
            <person name="Gunde-Cimerman N."/>
        </authorList>
    </citation>
    <scope>NUCLEOTIDE SEQUENCE [LARGE SCALE GENOMIC DNA]</scope>
    <source>
        <strain evidence="11 13">EXF-6651</strain>
        <strain evidence="9 15">EXF-6654</strain>
        <strain evidence="8 14">EXF-6656</strain>
        <strain evidence="10 12">EXF-6669</strain>
    </source>
</reference>
<evidence type="ECO:0000256" key="2">
    <source>
        <dbReference type="ARBA" id="ARBA00006824"/>
    </source>
</evidence>
<evidence type="ECO:0000313" key="12">
    <source>
        <dbReference type="Proteomes" id="UP000271337"/>
    </source>
</evidence>
<comment type="similarity">
    <text evidence="2">Belongs to the peroxisomal membrane protein PXMP2/4 family.</text>
</comment>
<dbReference type="VEuPathDB" id="FungiDB:BTJ68_12701"/>
<dbReference type="PANTHER" id="PTHR11266:SF93">
    <property type="entry name" value="INTEGRAL MEMBRANE PROTEIN 25D9-6"/>
    <property type="match status" value="1"/>
</dbReference>
<sequence length="995" mass="111612">MSVKFERREDVRYGDAASQAGRSQGQPRGGPPPPPPSQAPQPQQQQKEGFMHEVGDALTKGAGPNGYLAWYLKKLQEDPLRTKMITSGSLAALQEFLASWIAKDRNKHGHYFTSRVPKMAVYGAFISAPLGHVMISLLQRVFAGRTSLKAKIMQIIVSNLIVAPIQNAVYLFSMAIIAGARTFHQIRATVRAGFMPVMKVSWITSPIALAFAQAFLPQETWVPFFNFIGFVIGTYINAHTKKKRLQALRRKYSEGRGDGRSEYGGRSESREWSTELRKHSFPQLPHRPRIFFFTSTFTSTAEPAPASYGKEFEHDQMFAEHGSFWWRPEFHSSPEYSALKNGLCGNVGRDIYFPNFYNPRQLHANNRRKQQYYASLPASEKKLAVLRDKGLAHAGDLGWTLDYATAWCYRHLTGNQTGVVDAVNHLREIEDVDEETPLIAFDLLDKTLFGHKLAGMIYLKWKTLPSSSPGITSAPGVVKGIPRVCIELNKLPFEDGDGGMDDLLDVLVHQMIHAYFLITCGAQPKGAEPDGRLMDGLHFGVLLLTIRDITMRCQAGELDLIFYAANRTGSNLNRRKNKFIAMNPRGAAAGLSIADGQSHCGHDNRYVRPAQMQNWQVETYSLAIELRMDSKGDQIYDIDGDSKFNAVDRLKGPPSSTYAELIWNEKRVMVPREKALTFESLRRPLEKNEKMELKVPECDEKVFCQLYNFFTCGSTQRDQSKLVVPDDEPKTSVRVAPILVIYQRNPVDVESGVNVHLDLFKVAEAMKFEELMAHVLSQLWRIPYTTDDPIRTLRSLYNDNSDSGPVHAELHRWARGFLQRCEHDTDPQVTLTWAGYDYAKGLSNYEKILQYFFEDFKDLFHRNAAFRDDCRTVAALLTREPDQEEGIPIPSTTTTGRLLPTATRPDLTTATITDLSQRRLSIAAGQRDPSDWWQQFGSGSGGQPLSLPAPASAAAAVGQPQPRLLGSAAQSQVPLSLPAPVQSGFLPGQRQRVFH</sequence>
<keyword evidence="4 7" id="KW-1133">Transmembrane helix</keyword>
<evidence type="ECO:0000256" key="6">
    <source>
        <dbReference type="SAM" id="MobiDB-lite"/>
    </source>
</evidence>
<evidence type="ECO:0000313" key="15">
    <source>
        <dbReference type="Proteomes" id="UP000282582"/>
    </source>
</evidence>
<feature type="compositionally biased region" description="Basic and acidic residues" evidence="6">
    <location>
        <begin position="1"/>
        <end position="13"/>
    </location>
</feature>
<keyword evidence="3 7" id="KW-0812">Transmembrane</keyword>
<keyword evidence="5 7" id="KW-0472">Membrane</keyword>
<dbReference type="GO" id="GO:0005778">
    <property type="term" value="C:peroxisomal membrane"/>
    <property type="evidence" value="ECO:0007669"/>
    <property type="project" value="TreeGrafter"/>
</dbReference>
<feature type="transmembrane region" description="Helical" evidence="7">
    <location>
        <begin position="192"/>
        <end position="215"/>
    </location>
</feature>
<accession>A0A3M6W6B5</accession>
<dbReference type="EMBL" id="QWIJ01001622">
    <property type="protein sequence ID" value="RMX74102.1"/>
    <property type="molecule type" value="Genomic_DNA"/>
</dbReference>
<dbReference type="VEuPathDB" id="FungiDB:BTJ68_11745"/>
<protein>
    <recommendedName>
        <fullName evidence="16">SprT-like domain-containing protein</fullName>
    </recommendedName>
</protein>
<name>A0A3M6W6B5_HORWE</name>
<feature type="compositionally biased region" description="Low complexity" evidence="6">
    <location>
        <begin position="943"/>
        <end position="952"/>
    </location>
</feature>
<dbReference type="EMBL" id="QWIM01001018">
    <property type="protein sequence ID" value="RMY29071.1"/>
    <property type="molecule type" value="Genomic_DNA"/>
</dbReference>
<evidence type="ECO:0000256" key="1">
    <source>
        <dbReference type="ARBA" id="ARBA00004141"/>
    </source>
</evidence>
<evidence type="ECO:0000313" key="8">
    <source>
        <dbReference type="EMBL" id="RMX74102.1"/>
    </source>
</evidence>
<evidence type="ECO:0008006" key="16">
    <source>
        <dbReference type="Google" id="ProtNLM"/>
    </source>
</evidence>
<evidence type="ECO:0000313" key="9">
    <source>
        <dbReference type="EMBL" id="RMX95348.1"/>
    </source>
</evidence>
<feature type="region of interest" description="Disordered" evidence="6">
    <location>
        <begin position="1"/>
        <end position="49"/>
    </location>
</feature>
<gene>
    <name evidence="11" type="ORF">D0866_08961</name>
    <name evidence="10" type="ORF">D0867_08580</name>
    <name evidence="9" type="ORF">D0868_11779</name>
    <name evidence="8" type="ORF">D0869_12937</name>
</gene>
<feature type="transmembrane region" description="Helical" evidence="7">
    <location>
        <begin position="221"/>
        <end position="240"/>
    </location>
</feature>
<feature type="transmembrane region" description="Helical" evidence="7">
    <location>
        <begin position="155"/>
        <end position="180"/>
    </location>
</feature>
<dbReference type="EMBL" id="QWIK01001355">
    <property type="protein sequence ID" value="RMX95348.1"/>
    <property type="molecule type" value="Genomic_DNA"/>
</dbReference>
<evidence type="ECO:0000256" key="5">
    <source>
        <dbReference type="ARBA" id="ARBA00023136"/>
    </source>
</evidence>
<evidence type="ECO:0000313" key="10">
    <source>
        <dbReference type="EMBL" id="RMY09894.1"/>
    </source>
</evidence>
<dbReference type="PANTHER" id="PTHR11266">
    <property type="entry name" value="PEROXISOMAL MEMBRANE PROTEIN 2, PXMP2 MPV17"/>
    <property type="match status" value="1"/>
</dbReference>
<dbReference type="AlphaFoldDB" id="A0A3M6W6B5"/>
<organism evidence="8 14">
    <name type="scientific">Hortaea werneckii</name>
    <name type="common">Black yeast</name>
    <name type="synonym">Cladosporium werneckii</name>
    <dbReference type="NCBI Taxonomy" id="91943"/>
    <lineage>
        <taxon>Eukaryota</taxon>
        <taxon>Fungi</taxon>
        <taxon>Dikarya</taxon>
        <taxon>Ascomycota</taxon>
        <taxon>Pezizomycotina</taxon>
        <taxon>Dothideomycetes</taxon>
        <taxon>Dothideomycetidae</taxon>
        <taxon>Mycosphaerellales</taxon>
        <taxon>Teratosphaeriaceae</taxon>
        <taxon>Hortaea</taxon>
    </lineage>
</organism>
<feature type="region of interest" description="Disordered" evidence="6">
    <location>
        <begin position="882"/>
        <end position="905"/>
    </location>
</feature>
<comment type="caution">
    <text evidence="8">The sequence shown here is derived from an EMBL/GenBank/DDBJ whole genome shotgun (WGS) entry which is preliminary data.</text>
</comment>
<dbReference type="OrthoDB" id="860at2759"/>
<proteinExistence type="inferred from homology"/>
<feature type="transmembrane region" description="Helical" evidence="7">
    <location>
        <begin position="120"/>
        <end position="143"/>
    </location>
</feature>